<dbReference type="GO" id="GO:1901907">
    <property type="term" value="P:diadenosine pentaphosphate catabolic process"/>
    <property type="evidence" value="ECO:0007669"/>
    <property type="project" value="TreeGrafter"/>
</dbReference>
<dbReference type="GO" id="GO:0005634">
    <property type="term" value="C:nucleus"/>
    <property type="evidence" value="ECO:0007669"/>
    <property type="project" value="TreeGrafter"/>
</dbReference>
<dbReference type="InterPro" id="IPR000086">
    <property type="entry name" value="NUDIX_hydrolase_dom"/>
</dbReference>
<dbReference type="PANTHER" id="PTHR12629:SF0">
    <property type="entry name" value="DIPHOSPHOINOSITOL-POLYPHOSPHATE DIPHOSPHATASE"/>
    <property type="match status" value="1"/>
</dbReference>
<dbReference type="Pfam" id="PF00293">
    <property type="entry name" value="NUDIX"/>
    <property type="match status" value="1"/>
</dbReference>
<proteinExistence type="predicted"/>
<evidence type="ECO:0000313" key="7">
    <source>
        <dbReference type="Proteomes" id="UP000324585"/>
    </source>
</evidence>
<keyword evidence="4" id="KW-0460">Magnesium</keyword>
<dbReference type="GO" id="GO:0046872">
    <property type="term" value="F:metal ion binding"/>
    <property type="evidence" value="ECO:0007669"/>
    <property type="project" value="UniProtKB-KW"/>
</dbReference>
<evidence type="ECO:0000313" key="6">
    <source>
        <dbReference type="EMBL" id="KAA8498774.1"/>
    </source>
</evidence>
<name>A0A5J4Z6Z4_PORPP</name>
<dbReference type="InterPro" id="IPR047198">
    <property type="entry name" value="DDP-like_NUDIX"/>
</dbReference>
<evidence type="ECO:0000256" key="4">
    <source>
        <dbReference type="ARBA" id="ARBA00022842"/>
    </source>
</evidence>
<keyword evidence="7" id="KW-1185">Reference proteome</keyword>
<comment type="cofactor">
    <cofactor evidence="1">
        <name>Mg(2+)</name>
        <dbReference type="ChEBI" id="CHEBI:18420"/>
    </cofactor>
</comment>
<sequence length="142" mass="15878">MTGKHSATALAVQTRGGIPHVLLVSARSKPQFWVLPKGTVEPDERAQDAALREAREEAGVCGVLGAFVGEFPYREGSVMHVWLLDEARELPEEEWAERFQRKRQWFSVCDARKHMIDSGLSASKPEQLHVLDAVLEILQSDS</sequence>
<protein>
    <submittedName>
        <fullName evidence="6">Diphosphoinositol polyphosphate phosphohydrolase 1</fullName>
    </submittedName>
</protein>
<evidence type="ECO:0000259" key="5">
    <source>
        <dbReference type="PROSITE" id="PS51462"/>
    </source>
</evidence>
<dbReference type="InterPro" id="IPR020084">
    <property type="entry name" value="NUDIX_hydrolase_CS"/>
</dbReference>
<evidence type="ECO:0000256" key="1">
    <source>
        <dbReference type="ARBA" id="ARBA00001946"/>
    </source>
</evidence>
<dbReference type="GO" id="GO:1901911">
    <property type="term" value="P:adenosine 5'-(hexahydrogen pentaphosphate) catabolic process"/>
    <property type="evidence" value="ECO:0007669"/>
    <property type="project" value="TreeGrafter"/>
</dbReference>
<dbReference type="OrthoDB" id="2011998at2759"/>
<accession>A0A5J4Z6Z4</accession>
<dbReference type="PANTHER" id="PTHR12629">
    <property type="entry name" value="DIPHOSPHOINOSITOL POLYPHOSPHATE PHOSPHOHYDROLASE"/>
    <property type="match status" value="1"/>
</dbReference>
<dbReference type="GO" id="GO:0008486">
    <property type="term" value="F:diphosphoinositol-polyphosphate diphosphatase activity"/>
    <property type="evidence" value="ECO:0007669"/>
    <property type="project" value="TreeGrafter"/>
</dbReference>
<dbReference type="GO" id="GO:0071543">
    <property type="term" value="P:diphosphoinositol polyphosphate metabolic process"/>
    <property type="evidence" value="ECO:0007669"/>
    <property type="project" value="TreeGrafter"/>
</dbReference>
<dbReference type="GO" id="GO:0005737">
    <property type="term" value="C:cytoplasm"/>
    <property type="evidence" value="ECO:0007669"/>
    <property type="project" value="TreeGrafter"/>
</dbReference>
<dbReference type="InterPro" id="IPR015797">
    <property type="entry name" value="NUDIX_hydrolase-like_dom_sf"/>
</dbReference>
<comment type="caution">
    <text evidence="6">The sequence shown here is derived from an EMBL/GenBank/DDBJ whole genome shotgun (WGS) entry which is preliminary data.</text>
</comment>
<dbReference type="OMA" id="SQRYNKG"/>
<dbReference type="GO" id="GO:0034431">
    <property type="term" value="F:bis(5'-adenosyl)-hexaphosphatase activity"/>
    <property type="evidence" value="ECO:0007669"/>
    <property type="project" value="TreeGrafter"/>
</dbReference>
<evidence type="ECO:0000256" key="3">
    <source>
        <dbReference type="ARBA" id="ARBA00022801"/>
    </source>
</evidence>
<dbReference type="GO" id="GO:0034432">
    <property type="term" value="F:bis(5'-adenosyl)-pentaphosphatase activity"/>
    <property type="evidence" value="ECO:0007669"/>
    <property type="project" value="TreeGrafter"/>
</dbReference>
<dbReference type="EMBL" id="VRMN01000001">
    <property type="protein sequence ID" value="KAA8498774.1"/>
    <property type="molecule type" value="Genomic_DNA"/>
</dbReference>
<dbReference type="CDD" id="cd04666">
    <property type="entry name" value="NUDIX_DIPP2_like_Nudt4"/>
    <property type="match status" value="1"/>
</dbReference>
<feature type="domain" description="Nudix hydrolase" evidence="5">
    <location>
        <begin position="3"/>
        <end position="129"/>
    </location>
</feature>
<dbReference type="PROSITE" id="PS00893">
    <property type="entry name" value="NUDIX_BOX"/>
    <property type="match status" value="1"/>
</dbReference>
<dbReference type="GO" id="GO:1901909">
    <property type="term" value="P:diadenosine hexaphosphate catabolic process"/>
    <property type="evidence" value="ECO:0007669"/>
    <property type="project" value="TreeGrafter"/>
</dbReference>
<dbReference type="PROSITE" id="PS51462">
    <property type="entry name" value="NUDIX"/>
    <property type="match status" value="1"/>
</dbReference>
<dbReference type="SUPFAM" id="SSF55811">
    <property type="entry name" value="Nudix"/>
    <property type="match status" value="1"/>
</dbReference>
<dbReference type="Gene3D" id="3.90.79.10">
    <property type="entry name" value="Nucleoside Triphosphate Pyrophosphohydrolase"/>
    <property type="match status" value="1"/>
</dbReference>
<dbReference type="GO" id="GO:0000298">
    <property type="term" value="F:endopolyphosphatase activity"/>
    <property type="evidence" value="ECO:0007669"/>
    <property type="project" value="TreeGrafter"/>
</dbReference>
<dbReference type="AlphaFoldDB" id="A0A5J4Z6Z4"/>
<organism evidence="6 7">
    <name type="scientific">Porphyridium purpureum</name>
    <name type="common">Red alga</name>
    <name type="synonym">Porphyridium cruentum</name>
    <dbReference type="NCBI Taxonomy" id="35688"/>
    <lineage>
        <taxon>Eukaryota</taxon>
        <taxon>Rhodophyta</taxon>
        <taxon>Bangiophyceae</taxon>
        <taxon>Porphyridiales</taxon>
        <taxon>Porphyridiaceae</taxon>
        <taxon>Porphyridium</taxon>
    </lineage>
</organism>
<gene>
    <name evidence="6" type="ORF">FVE85_6359</name>
</gene>
<reference evidence="7" key="1">
    <citation type="journal article" date="2019" name="Nat. Commun.">
        <title>Expansion of phycobilisome linker gene families in mesophilic red algae.</title>
        <authorList>
            <person name="Lee J."/>
            <person name="Kim D."/>
            <person name="Bhattacharya D."/>
            <person name="Yoon H.S."/>
        </authorList>
    </citation>
    <scope>NUCLEOTIDE SEQUENCE [LARGE SCALE GENOMIC DNA]</scope>
    <source>
        <strain evidence="7">CCMP 1328</strain>
    </source>
</reference>
<dbReference type="Proteomes" id="UP000324585">
    <property type="component" value="Unassembled WGS sequence"/>
</dbReference>
<keyword evidence="3 6" id="KW-0378">Hydrolase</keyword>
<evidence type="ECO:0000256" key="2">
    <source>
        <dbReference type="ARBA" id="ARBA00022723"/>
    </source>
</evidence>
<keyword evidence="2" id="KW-0479">Metal-binding</keyword>